<protein>
    <recommendedName>
        <fullName evidence="3">PepSY domain-containing protein</fullName>
    </recommendedName>
</protein>
<accession>A0ABQ6F2Y4</accession>
<evidence type="ECO:0000313" key="2">
    <source>
        <dbReference type="Proteomes" id="UP001157138"/>
    </source>
</evidence>
<comment type="caution">
    <text evidence="1">The sequence shown here is derived from an EMBL/GenBank/DDBJ whole genome shotgun (WGS) entry which is preliminary data.</text>
</comment>
<evidence type="ECO:0008006" key="3">
    <source>
        <dbReference type="Google" id="ProtNLM"/>
    </source>
</evidence>
<dbReference type="Proteomes" id="UP001157138">
    <property type="component" value="Unassembled WGS sequence"/>
</dbReference>
<organism evidence="1 2">
    <name type="scientific">Vibrio zhanjiangensis</name>
    <dbReference type="NCBI Taxonomy" id="1046128"/>
    <lineage>
        <taxon>Bacteria</taxon>
        <taxon>Pseudomonadati</taxon>
        <taxon>Pseudomonadota</taxon>
        <taxon>Gammaproteobacteria</taxon>
        <taxon>Vibrionales</taxon>
        <taxon>Vibrionaceae</taxon>
        <taxon>Vibrio</taxon>
    </lineage>
</organism>
<name>A0ABQ6F2Y4_9VIBR</name>
<keyword evidence="2" id="KW-1185">Reference proteome</keyword>
<proteinExistence type="predicted"/>
<reference evidence="2" key="1">
    <citation type="journal article" date="2019" name="Int. J. Syst. Evol. Microbiol.">
        <title>The Global Catalogue of Microorganisms (GCM) 10K type strain sequencing project: providing services to taxonomists for standard genome sequencing and annotation.</title>
        <authorList>
            <consortium name="The Broad Institute Genomics Platform"/>
            <consortium name="The Broad Institute Genome Sequencing Center for Infectious Disease"/>
            <person name="Wu L."/>
            <person name="Ma J."/>
        </authorList>
    </citation>
    <scope>NUCLEOTIDE SEQUENCE [LARGE SCALE GENOMIC DNA]</scope>
    <source>
        <strain evidence="2">NBRC 108723</strain>
    </source>
</reference>
<sequence>MAYAETWVYGNEHKPYYLAVKVDNEGNAYLYDENGNFAQTYISPSNYEH</sequence>
<dbReference type="EMBL" id="BSPW01000070">
    <property type="protein sequence ID" value="GLT19286.1"/>
    <property type="molecule type" value="Genomic_DNA"/>
</dbReference>
<gene>
    <name evidence="1" type="ORF">GCM10007938_30680</name>
</gene>
<evidence type="ECO:0000313" key="1">
    <source>
        <dbReference type="EMBL" id="GLT19286.1"/>
    </source>
</evidence>